<keyword evidence="2" id="KW-1185">Reference proteome</keyword>
<evidence type="ECO:0000313" key="1">
    <source>
        <dbReference type="EMBL" id="KAK1879807.1"/>
    </source>
</evidence>
<gene>
    <name evidence="1" type="ORF">KUDE01_027923</name>
</gene>
<dbReference type="GO" id="GO:0032259">
    <property type="term" value="P:methylation"/>
    <property type="evidence" value="ECO:0007669"/>
    <property type="project" value="UniProtKB-KW"/>
</dbReference>
<protein>
    <submittedName>
        <fullName evidence="1">Ribosomal RNA large subunit methyltransferase G</fullName>
    </submittedName>
</protein>
<keyword evidence="1" id="KW-0808">Transferase</keyword>
<comment type="caution">
    <text evidence="1">The sequence shown here is derived from an EMBL/GenBank/DDBJ whole genome shotgun (WGS) entry which is preliminary data.</text>
</comment>
<dbReference type="Proteomes" id="UP001228049">
    <property type="component" value="Unassembled WGS sequence"/>
</dbReference>
<organism evidence="1 2">
    <name type="scientific">Dissostichus eleginoides</name>
    <name type="common">Patagonian toothfish</name>
    <name type="synonym">Dissostichus amissus</name>
    <dbReference type="NCBI Taxonomy" id="100907"/>
    <lineage>
        <taxon>Eukaryota</taxon>
        <taxon>Metazoa</taxon>
        <taxon>Chordata</taxon>
        <taxon>Craniata</taxon>
        <taxon>Vertebrata</taxon>
        <taxon>Euteleostomi</taxon>
        <taxon>Actinopterygii</taxon>
        <taxon>Neopterygii</taxon>
        <taxon>Teleostei</taxon>
        <taxon>Neoteleostei</taxon>
        <taxon>Acanthomorphata</taxon>
        <taxon>Eupercaria</taxon>
        <taxon>Perciformes</taxon>
        <taxon>Notothenioidei</taxon>
        <taxon>Nototheniidae</taxon>
        <taxon>Dissostichus</taxon>
    </lineage>
</organism>
<evidence type="ECO:0000313" key="2">
    <source>
        <dbReference type="Proteomes" id="UP001228049"/>
    </source>
</evidence>
<proteinExistence type="predicted"/>
<dbReference type="AlphaFoldDB" id="A0AAD9B9K8"/>
<reference evidence="1" key="1">
    <citation type="submission" date="2023-04" db="EMBL/GenBank/DDBJ databases">
        <title>Chromosome-level genome of Chaenocephalus aceratus.</title>
        <authorList>
            <person name="Park H."/>
        </authorList>
    </citation>
    <scope>NUCLEOTIDE SEQUENCE</scope>
    <source>
        <strain evidence="1">DE</strain>
        <tissue evidence="1">Muscle</tissue>
    </source>
</reference>
<sequence>MKTQYTGTVNCPSLSFQDSPPYLTYQQIPLVLLPVQYYQLPIAQPLVVQQQRMLLRTSLNWKKLKRNKWTLLKRKKRTLLKRKGPVPLKTTTCQSPLQTMWMWMNFQDVQLGTGNHQNDFATQNLDNQY</sequence>
<dbReference type="EMBL" id="JASDAP010000026">
    <property type="protein sequence ID" value="KAK1879807.1"/>
    <property type="molecule type" value="Genomic_DNA"/>
</dbReference>
<name>A0AAD9B9K8_DISEL</name>
<dbReference type="GO" id="GO:0008168">
    <property type="term" value="F:methyltransferase activity"/>
    <property type="evidence" value="ECO:0007669"/>
    <property type="project" value="UniProtKB-KW"/>
</dbReference>
<keyword evidence="1" id="KW-0489">Methyltransferase</keyword>
<accession>A0AAD9B9K8</accession>